<dbReference type="RefSeq" id="WP_164127045.1">
    <property type="nucleotide sequence ID" value="NZ_JAAGOX010000002.1"/>
</dbReference>
<feature type="transmembrane region" description="Helical" evidence="1">
    <location>
        <begin position="29"/>
        <end position="48"/>
    </location>
</feature>
<reference evidence="2" key="1">
    <citation type="submission" date="2020-02" db="EMBL/GenBank/DDBJ databases">
        <title>Delineation of the pyrene-degrading pathway in Roseobacter clade bacteria by genomic analysis.</title>
        <authorList>
            <person name="Zhou H."/>
            <person name="Wang H."/>
        </authorList>
    </citation>
    <scope>NUCLEOTIDE SEQUENCE</scope>
    <source>
        <strain evidence="2">PrR005</strain>
    </source>
</reference>
<sequence>MPDALWSVWWLWLAGALVLGVVEMLLPGFIFLGFAIGAAVTGLMLLAVTPSLPVLLLIFSALSLVAWLILRRTFALPHGQVKRFKDDING</sequence>
<keyword evidence="1" id="KW-0812">Transmembrane</keyword>
<keyword evidence="1" id="KW-1133">Transmembrane helix</keyword>
<comment type="caution">
    <text evidence="2">The sequence shown here is derived from an EMBL/GenBank/DDBJ whole genome shotgun (WGS) entry which is preliminary data.</text>
</comment>
<organism evidence="2">
    <name type="scientific">Ruegeria sp. PrR005</name>
    <dbReference type="NCBI Taxonomy" id="2706882"/>
    <lineage>
        <taxon>Bacteria</taxon>
        <taxon>Pseudomonadati</taxon>
        <taxon>Pseudomonadota</taxon>
        <taxon>Alphaproteobacteria</taxon>
        <taxon>Rhodobacterales</taxon>
        <taxon>Roseobacteraceae</taxon>
        <taxon>Ruegeria</taxon>
    </lineage>
</organism>
<protein>
    <recommendedName>
        <fullName evidence="3">NfeD family protein</fullName>
    </recommendedName>
</protein>
<dbReference type="EMBL" id="JAAGOX010000002">
    <property type="protein sequence ID" value="NDW43644.1"/>
    <property type="molecule type" value="Genomic_DNA"/>
</dbReference>
<feature type="transmembrane region" description="Helical" evidence="1">
    <location>
        <begin position="54"/>
        <end position="70"/>
    </location>
</feature>
<dbReference type="AlphaFoldDB" id="A0A6B2NMX9"/>
<evidence type="ECO:0000313" key="2">
    <source>
        <dbReference type="EMBL" id="NDW43644.1"/>
    </source>
</evidence>
<gene>
    <name evidence="2" type="ORF">G0P99_01570</name>
</gene>
<evidence type="ECO:0008006" key="3">
    <source>
        <dbReference type="Google" id="ProtNLM"/>
    </source>
</evidence>
<proteinExistence type="predicted"/>
<accession>A0A6B2NMX9</accession>
<feature type="transmembrane region" description="Helical" evidence="1">
    <location>
        <begin position="6"/>
        <end position="22"/>
    </location>
</feature>
<evidence type="ECO:0000256" key="1">
    <source>
        <dbReference type="SAM" id="Phobius"/>
    </source>
</evidence>
<keyword evidence="1" id="KW-0472">Membrane</keyword>
<name>A0A6B2NMX9_9RHOB</name>